<dbReference type="InterPro" id="IPR014025">
    <property type="entry name" value="Glutaredoxin_subgr"/>
</dbReference>
<evidence type="ECO:0000256" key="5">
    <source>
        <dbReference type="ARBA" id="ARBA00023284"/>
    </source>
</evidence>
<dbReference type="GO" id="GO:0005737">
    <property type="term" value="C:cytoplasm"/>
    <property type="evidence" value="ECO:0007669"/>
    <property type="project" value="TreeGrafter"/>
</dbReference>
<evidence type="ECO:0000256" key="2">
    <source>
        <dbReference type="ARBA" id="ARBA00022448"/>
    </source>
</evidence>
<gene>
    <name evidence="8" type="primary">grxC</name>
    <name evidence="8" type="ORF">GCE9029_03727</name>
</gene>
<evidence type="ECO:0000256" key="1">
    <source>
        <dbReference type="ARBA" id="ARBA00007787"/>
    </source>
</evidence>
<dbReference type="PROSITE" id="PS51354">
    <property type="entry name" value="GLUTAREDOXIN_2"/>
    <property type="match status" value="1"/>
</dbReference>
<dbReference type="OrthoDB" id="9814618at2"/>
<dbReference type="GO" id="GO:0045454">
    <property type="term" value="P:cell redox homeostasis"/>
    <property type="evidence" value="ECO:0007669"/>
    <property type="project" value="InterPro"/>
</dbReference>
<dbReference type="SUPFAM" id="SSF52833">
    <property type="entry name" value="Thioredoxin-like"/>
    <property type="match status" value="1"/>
</dbReference>
<dbReference type="GO" id="GO:0034599">
    <property type="term" value="P:cellular response to oxidative stress"/>
    <property type="evidence" value="ECO:0007669"/>
    <property type="project" value="TreeGrafter"/>
</dbReference>
<dbReference type="Gene3D" id="3.40.30.10">
    <property type="entry name" value="Glutaredoxin"/>
    <property type="match status" value="1"/>
</dbReference>
<evidence type="ECO:0000313" key="9">
    <source>
        <dbReference type="Proteomes" id="UP000071641"/>
    </source>
</evidence>
<dbReference type="GO" id="GO:0015038">
    <property type="term" value="F:glutathione disulfide oxidoreductase activity"/>
    <property type="evidence" value="ECO:0007669"/>
    <property type="project" value="UniProtKB-UniRule"/>
</dbReference>
<proteinExistence type="inferred from homology"/>
<dbReference type="InterPro" id="IPR011767">
    <property type="entry name" value="GLR_AS"/>
</dbReference>
<dbReference type="EMBL" id="FIZX01000002">
    <property type="protein sequence ID" value="CZF83257.1"/>
    <property type="molecule type" value="Genomic_DNA"/>
</dbReference>
<dbReference type="PROSITE" id="PS00195">
    <property type="entry name" value="GLUTAREDOXIN_1"/>
    <property type="match status" value="1"/>
</dbReference>
<evidence type="ECO:0000313" key="8">
    <source>
        <dbReference type="EMBL" id="CZF83257.1"/>
    </source>
</evidence>
<dbReference type="PANTHER" id="PTHR45694">
    <property type="entry name" value="GLUTAREDOXIN 2"/>
    <property type="match status" value="1"/>
</dbReference>
<keyword evidence="4" id="KW-1015">Disulfide bond</keyword>
<dbReference type="InterPro" id="IPR036249">
    <property type="entry name" value="Thioredoxin-like_sf"/>
</dbReference>
<evidence type="ECO:0000256" key="6">
    <source>
        <dbReference type="RuleBase" id="RU364065"/>
    </source>
</evidence>
<keyword evidence="3 6" id="KW-0249">Electron transport</keyword>
<accession>A0A128F8W2</accession>
<keyword evidence="9" id="KW-1185">Reference proteome</keyword>
<dbReference type="CDD" id="cd03418">
    <property type="entry name" value="GRX_GRXb_1_3_like"/>
    <property type="match status" value="1"/>
</dbReference>
<dbReference type="PANTHER" id="PTHR45694:SF18">
    <property type="entry name" value="GLUTAREDOXIN-1-RELATED"/>
    <property type="match status" value="1"/>
</dbReference>
<comment type="similarity">
    <text evidence="1 6">Belongs to the glutaredoxin family.</text>
</comment>
<sequence length="89" mass="10130">MPKIEIYTKSYCPHCRAAKQTLGRMGIAYREIEVSDDATLFNEMKTRSQRRTVPQVFVGDVHVGGNDDLQRAIRNGQFEKILESQTNAV</sequence>
<keyword evidence="2 6" id="KW-0813">Transport</keyword>
<dbReference type="InterPro" id="IPR002109">
    <property type="entry name" value="Glutaredoxin"/>
</dbReference>
<dbReference type="InterPro" id="IPR011900">
    <property type="entry name" value="GRX_bact"/>
</dbReference>
<evidence type="ECO:0000259" key="7">
    <source>
        <dbReference type="Pfam" id="PF00462"/>
    </source>
</evidence>
<evidence type="ECO:0000256" key="3">
    <source>
        <dbReference type="ARBA" id="ARBA00022982"/>
    </source>
</evidence>
<dbReference type="NCBIfam" id="TIGR02181">
    <property type="entry name" value="GRX_bact"/>
    <property type="match status" value="1"/>
</dbReference>
<dbReference type="Proteomes" id="UP000071641">
    <property type="component" value="Unassembled WGS sequence"/>
</dbReference>
<protein>
    <recommendedName>
        <fullName evidence="6">Glutaredoxin</fullName>
    </recommendedName>
</protein>
<comment type="function">
    <text evidence="6">Has a glutathione-disulfide oxidoreductase activity in the presence of NADPH and glutathione reductase. Reduces low molecular weight disulfides and proteins.</text>
</comment>
<dbReference type="Pfam" id="PF00462">
    <property type="entry name" value="Glutaredoxin"/>
    <property type="match status" value="1"/>
</dbReference>
<keyword evidence="5 6" id="KW-0676">Redox-active center</keyword>
<evidence type="ECO:0000256" key="4">
    <source>
        <dbReference type="ARBA" id="ARBA00023157"/>
    </source>
</evidence>
<name>A0A128F8W2_9GAMM</name>
<dbReference type="RefSeq" id="WP_062665521.1">
    <property type="nucleotide sequence ID" value="NZ_FIZX01000002.1"/>
</dbReference>
<organism evidence="8 9">
    <name type="scientific">Grimontia celer</name>
    <dbReference type="NCBI Taxonomy" id="1796497"/>
    <lineage>
        <taxon>Bacteria</taxon>
        <taxon>Pseudomonadati</taxon>
        <taxon>Pseudomonadota</taxon>
        <taxon>Gammaproteobacteria</taxon>
        <taxon>Vibrionales</taxon>
        <taxon>Vibrionaceae</taxon>
        <taxon>Grimontia</taxon>
    </lineage>
</organism>
<feature type="domain" description="Glutaredoxin" evidence="7">
    <location>
        <begin position="4"/>
        <end position="63"/>
    </location>
</feature>
<keyword evidence="6" id="KW-0963">Cytoplasm</keyword>
<dbReference type="STRING" id="1796497.GCE9029_03727"/>
<dbReference type="PRINTS" id="PR00160">
    <property type="entry name" value="GLUTAREDOXIN"/>
</dbReference>
<dbReference type="AlphaFoldDB" id="A0A128F8W2"/>
<reference evidence="9" key="1">
    <citation type="submission" date="2016-02" db="EMBL/GenBank/DDBJ databases">
        <authorList>
            <person name="Rodrigo-Torres Lidia"/>
            <person name="Arahal R.David."/>
        </authorList>
    </citation>
    <scope>NUCLEOTIDE SEQUENCE [LARGE SCALE GENOMIC DNA]</scope>
    <source>
        <strain evidence="9">CECT 9029</strain>
    </source>
</reference>